<dbReference type="Pfam" id="PF00069">
    <property type="entry name" value="Pkinase"/>
    <property type="match status" value="1"/>
</dbReference>
<gene>
    <name evidence="7" type="ORF">A1QO_16570</name>
</gene>
<reference evidence="7 8" key="1">
    <citation type="journal article" date="2012" name="Science">
        <title>Ecological populations of bacteria act as socially cohesive units of antibiotic production and resistance.</title>
        <authorList>
            <person name="Cordero O.X."/>
            <person name="Wildschutte H."/>
            <person name="Kirkup B."/>
            <person name="Proehl S."/>
            <person name="Ngo L."/>
            <person name="Hussain F."/>
            <person name="Le Roux F."/>
            <person name="Mincer T."/>
            <person name="Polz M.F."/>
        </authorList>
    </citation>
    <scope>NUCLEOTIDE SEQUENCE [LARGE SCALE GENOMIC DNA]</scope>
    <source>
        <strain evidence="7 8">ZF-129</strain>
    </source>
</reference>
<dbReference type="PANTHER" id="PTHR43289">
    <property type="entry name" value="MITOGEN-ACTIVATED PROTEIN KINASE KINASE KINASE 20-RELATED"/>
    <property type="match status" value="1"/>
</dbReference>
<evidence type="ECO:0000259" key="6">
    <source>
        <dbReference type="PROSITE" id="PS50011"/>
    </source>
</evidence>
<dbReference type="AlphaFoldDB" id="A0A1E5BK27"/>
<evidence type="ECO:0000313" key="8">
    <source>
        <dbReference type="Proteomes" id="UP000094741"/>
    </source>
</evidence>
<keyword evidence="4" id="KW-0067">ATP-binding</keyword>
<evidence type="ECO:0000256" key="4">
    <source>
        <dbReference type="ARBA" id="ARBA00022840"/>
    </source>
</evidence>
<sequence length="444" mass="50707">MSSSENATSLFYDYLDVDDKDAWLHKLQSSNLADYLKIQPLIQAHSSDELHLTAIIDDQLVQCADSVPNLSGHTVDKFKVGEQLDEGGMSVVYLAERKNKTFDQSVVIKFFRRSLHKLLDRSTMFNEAKMLARLNHPNIVKVIDGGSYQGINYLVMERIEGRKLNEFLAHTRYSKKQRLELFLKVCSAISHAHKHQTLHADLKPENILVEACGTPKVIDFNMIQRDEQDSEKSSILALSHRYAAPEQKEGDYLTNSADIYSLGVIIKELLSGVDDQNETNQKNELRLIIDKATHLNIGERYQYVEQFADDIRCYLAYQPTSLNRSFSKRLTLLCRRRPIVTTLSSLLVISTFCFLALLVVANQKIEREKATVEKMLLELTAIFHYESSHPIITKNIIDVAKKRLLSNPSLPEEIRHKLLLSDFIEPKQKPESLISCDSSHSCKE</sequence>
<keyword evidence="1" id="KW-0808">Transferase</keyword>
<feature type="transmembrane region" description="Helical" evidence="5">
    <location>
        <begin position="339"/>
        <end position="361"/>
    </location>
</feature>
<evidence type="ECO:0000256" key="2">
    <source>
        <dbReference type="ARBA" id="ARBA00022741"/>
    </source>
</evidence>
<keyword evidence="5" id="KW-0472">Membrane</keyword>
<evidence type="ECO:0000313" key="7">
    <source>
        <dbReference type="EMBL" id="OEE38078.1"/>
    </source>
</evidence>
<dbReference type="RefSeq" id="WP_017041135.1">
    <property type="nucleotide sequence ID" value="NZ_AJYQ02000004.1"/>
</dbReference>
<dbReference type="STRING" id="1187848.A1QO_16570"/>
<protein>
    <recommendedName>
        <fullName evidence="6">Protein kinase domain-containing protein</fullName>
    </recommendedName>
</protein>
<name>A0A1E5BK27_9VIBR</name>
<keyword evidence="5" id="KW-1133">Transmembrane helix</keyword>
<dbReference type="CDD" id="cd14014">
    <property type="entry name" value="STKc_PknB_like"/>
    <property type="match status" value="1"/>
</dbReference>
<proteinExistence type="predicted"/>
<dbReference type="eggNOG" id="COG0515">
    <property type="taxonomic scope" value="Bacteria"/>
</dbReference>
<dbReference type="GO" id="GO:0004674">
    <property type="term" value="F:protein serine/threonine kinase activity"/>
    <property type="evidence" value="ECO:0007669"/>
    <property type="project" value="TreeGrafter"/>
</dbReference>
<keyword evidence="2" id="KW-0547">Nucleotide-binding</keyword>
<dbReference type="SUPFAM" id="SSF56112">
    <property type="entry name" value="Protein kinase-like (PK-like)"/>
    <property type="match status" value="1"/>
</dbReference>
<evidence type="ECO:0000256" key="1">
    <source>
        <dbReference type="ARBA" id="ARBA00022679"/>
    </source>
</evidence>
<keyword evidence="3" id="KW-0418">Kinase</keyword>
<accession>A0A1E5BK27</accession>
<dbReference type="PROSITE" id="PS50011">
    <property type="entry name" value="PROTEIN_KINASE_DOM"/>
    <property type="match status" value="1"/>
</dbReference>
<dbReference type="PANTHER" id="PTHR43289:SF6">
    <property type="entry name" value="SERINE_THREONINE-PROTEIN KINASE NEKL-3"/>
    <property type="match status" value="1"/>
</dbReference>
<dbReference type="SMART" id="SM00220">
    <property type="entry name" value="S_TKc"/>
    <property type="match status" value="1"/>
</dbReference>
<dbReference type="OrthoDB" id="9801841at2"/>
<evidence type="ECO:0000256" key="3">
    <source>
        <dbReference type="ARBA" id="ARBA00022777"/>
    </source>
</evidence>
<dbReference type="Gene3D" id="1.10.510.10">
    <property type="entry name" value="Transferase(Phosphotransferase) domain 1"/>
    <property type="match status" value="1"/>
</dbReference>
<dbReference type="InterPro" id="IPR011009">
    <property type="entry name" value="Kinase-like_dom_sf"/>
</dbReference>
<keyword evidence="5" id="KW-0812">Transmembrane</keyword>
<dbReference type="Proteomes" id="UP000094741">
    <property type="component" value="Unassembled WGS sequence"/>
</dbReference>
<organism evidence="7 8">
    <name type="scientific">Vibrio genomosp. F10 str. ZF-129</name>
    <dbReference type="NCBI Taxonomy" id="1187848"/>
    <lineage>
        <taxon>Bacteria</taxon>
        <taxon>Pseudomonadati</taxon>
        <taxon>Pseudomonadota</taxon>
        <taxon>Gammaproteobacteria</taxon>
        <taxon>Vibrionales</taxon>
        <taxon>Vibrionaceae</taxon>
        <taxon>Vibrio</taxon>
    </lineage>
</organism>
<feature type="domain" description="Protein kinase" evidence="6">
    <location>
        <begin position="78"/>
        <end position="424"/>
    </location>
</feature>
<dbReference type="EMBL" id="AJYQ02000004">
    <property type="protein sequence ID" value="OEE38078.1"/>
    <property type="molecule type" value="Genomic_DNA"/>
</dbReference>
<comment type="caution">
    <text evidence="7">The sequence shown here is derived from an EMBL/GenBank/DDBJ whole genome shotgun (WGS) entry which is preliminary data.</text>
</comment>
<evidence type="ECO:0000256" key="5">
    <source>
        <dbReference type="SAM" id="Phobius"/>
    </source>
</evidence>
<dbReference type="GO" id="GO:0005524">
    <property type="term" value="F:ATP binding"/>
    <property type="evidence" value="ECO:0007669"/>
    <property type="project" value="UniProtKB-KW"/>
</dbReference>
<dbReference type="InterPro" id="IPR000719">
    <property type="entry name" value="Prot_kinase_dom"/>
</dbReference>